<evidence type="ECO:0000256" key="2">
    <source>
        <dbReference type="SAM" id="Phobius"/>
    </source>
</evidence>
<evidence type="ECO:0000313" key="5">
    <source>
        <dbReference type="Proteomes" id="UP001255856"/>
    </source>
</evidence>
<dbReference type="EMBL" id="JASFZW010000007">
    <property type="protein sequence ID" value="KAK2077222.1"/>
    <property type="molecule type" value="Genomic_DNA"/>
</dbReference>
<keyword evidence="2" id="KW-1133">Transmembrane helix</keyword>
<dbReference type="AlphaFoldDB" id="A0AAD9MHR3"/>
<dbReference type="Gene3D" id="3.10.110.10">
    <property type="entry name" value="Ubiquitin Conjugating Enzyme"/>
    <property type="match status" value="1"/>
</dbReference>
<protein>
    <recommendedName>
        <fullName evidence="3">UBC core domain-containing protein</fullName>
    </recommendedName>
</protein>
<evidence type="ECO:0000256" key="1">
    <source>
        <dbReference type="SAM" id="MobiDB-lite"/>
    </source>
</evidence>
<feature type="domain" description="UBC core" evidence="3">
    <location>
        <begin position="1"/>
        <end position="75"/>
    </location>
</feature>
<feature type="region of interest" description="Disordered" evidence="1">
    <location>
        <begin position="73"/>
        <end position="112"/>
    </location>
</feature>
<sequence length="152" mass="16317">MSMTDFHPESWNPMWSVGTILTGMLSFMYDTANSTGVVTSTPAEKRRLAAESLAFNVRSPTFRKIFPEWVERHAQQQRSQPAAEIEPQAAEEEASADAPEVPAPAPELAQRPKEAGPGMLAYYAAAAVLAGGAILYAATLWSSGQHLGAAAR</sequence>
<accession>A0AAD9MHR3</accession>
<dbReference type="InterPro" id="IPR016135">
    <property type="entry name" value="UBQ-conjugating_enzyme/RWD"/>
</dbReference>
<organism evidence="4 5">
    <name type="scientific">Prototheca wickerhamii</name>
    <dbReference type="NCBI Taxonomy" id="3111"/>
    <lineage>
        <taxon>Eukaryota</taxon>
        <taxon>Viridiplantae</taxon>
        <taxon>Chlorophyta</taxon>
        <taxon>core chlorophytes</taxon>
        <taxon>Trebouxiophyceae</taxon>
        <taxon>Chlorellales</taxon>
        <taxon>Chlorellaceae</taxon>
        <taxon>Prototheca</taxon>
    </lineage>
</organism>
<dbReference type="InterPro" id="IPR000608">
    <property type="entry name" value="UBC"/>
</dbReference>
<dbReference type="SUPFAM" id="SSF54495">
    <property type="entry name" value="UBC-like"/>
    <property type="match status" value="1"/>
</dbReference>
<dbReference type="Proteomes" id="UP001255856">
    <property type="component" value="Unassembled WGS sequence"/>
</dbReference>
<feature type="transmembrane region" description="Helical" evidence="2">
    <location>
        <begin position="120"/>
        <end position="138"/>
    </location>
</feature>
<dbReference type="PROSITE" id="PS50127">
    <property type="entry name" value="UBC_2"/>
    <property type="match status" value="1"/>
</dbReference>
<gene>
    <name evidence="4" type="ORF">QBZ16_004856</name>
</gene>
<comment type="caution">
    <text evidence="4">The sequence shown here is derived from an EMBL/GenBank/DDBJ whole genome shotgun (WGS) entry which is preliminary data.</text>
</comment>
<evidence type="ECO:0000313" key="4">
    <source>
        <dbReference type="EMBL" id="KAK2077222.1"/>
    </source>
</evidence>
<keyword evidence="5" id="KW-1185">Reference proteome</keyword>
<keyword evidence="2" id="KW-0472">Membrane</keyword>
<name>A0AAD9MHR3_PROWI</name>
<evidence type="ECO:0000259" key="3">
    <source>
        <dbReference type="PROSITE" id="PS50127"/>
    </source>
</evidence>
<proteinExistence type="predicted"/>
<keyword evidence="2" id="KW-0812">Transmembrane</keyword>
<reference evidence="4" key="1">
    <citation type="submission" date="2021-01" db="EMBL/GenBank/DDBJ databases">
        <authorList>
            <person name="Eckstrom K.M.E."/>
        </authorList>
    </citation>
    <scope>NUCLEOTIDE SEQUENCE</scope>
    <source>
        <strain evidence="4">UVCC 0001</strain>
    </source>
</reference>